<dbReference type="PROSITE" id="PS01045">
    <property type="entry name" value="SQUALEN_PHYTOEN_SYN_2"/>
    <property type="match status" value="1"/>
</dbReference>
<dbReference type="InterPro" id="IPR044843">
    <property type="entry name" value="Trans_IPPS_bact-type"/>
</dbReference>
<comment type="caution">
    <text evidence="4">The sequence shown here is derived from an EMBL/GenBank/DDBJ whole genome shotgun (WGS) entry which is preliminary data.</text>
</comment>
<dbReference type="UniPathway" id="UPA00799"/>
<dbReference type="PANTHER" id="PTHR31480">
    <property type="entry name" value="BIFUNCTIONAL LYCOPENE CYCLASE/PHYTOENE SYNTHASE"/>
    <property type="match status" value="1"/>
</dbReference>
<reference evidence="5" key="1">
    <citation type="submission" date="2016-02" db="EMBL/GenBank/DDBJ databases">
        <authorList>
            <person name="Kaur G."/>
            <person name="Nair G.R."/>
            <person name="Mayilraj S."/>
        </authorList>
    </citation>
    <scope>NUCLEOTIDE SEQUENCE [LARGE SCALE GENOMIC DNA]</scope>
    <source>
        <strain evidence="5">GA-15</strain>
    </source>
</reference>
<dbReference type="Proteomes" id="UP000544551">
    <property type="component" value="Unassembled WGS sequence"/>
</dbReference>
<dbReference type="GO" id="GO:0016117">
    <property type="term" value="P:carotenoid biosynthetic process"/>
    <property type="evidence" value="ECO:0007669"/>
    <property type="project" value="UniProtKB-ARBA"/>
</dbReference>
<evidence type="ECO:0000256" key="1">
    <source>
        <dbReference type="ARBA" id="ARBA00004684"/>
    </source>
</evidence>
<evidence type="ECO:0000313" key="3">
    <source>
        <dbReference type="EMBL" id="NME88806.1"/>
    </source>
</evidence>
<dbReference type="InterPro" id="IPR002060">
    <property type="entry name" value="Squ/phyt_synthse"/>
</dbReference>
<dbReference type="AlphaFoldDB" id="A0A177IR46"/>
<proteinExistence type="predicted"/>
<dbReference type="InterPro" id="IPR008949">
    <property type="entry name" value="Isoprenoid_synthase_dom_sf"/>
</dbReference>
<dbReference type="SUPFAM" id="SSF48576">
    <property type="entry name" value="Terpenoid synthases"/>
    <property type="match status" value="1"/>
</dbReference>
<dbReference type="CDD" id="cd00683">
    <property type="entry name" value="Trans_IPPS_HH"/>
    <property type="match status" value="1"/>
</dbReference>
<protein>
    <submittedName>
        <fullName evidence="4">Phytoene synthase</fullName>
    </submittedName>
    <submittedName>
        <fullName evidence="3">Phytoene/squalene synthase family protein</fullName>
    </submittedName>
</protein>
<name>A0A177IR46_9CORY</name>
<keyword evidence="2" id="KW-0808">Transferase</keyword>
<dbReference type="SFLD" id="SFLDG01212">
    <property type="entry name" value="Phytoene_synthase_like"/>
    <property type="match status" value="1"/>
</dbReference>
<dbReference type="SFLD" id="SFLDS00005">
    <property type="entry name" value="Isoprenoid_Synthase_Type_I"/>
    <property type="match status" value="1"/>
</dbReference>
<reference evidence="4" key="2">
    <citation type="submission" date="2016-02" db="EMBL/GenBank/DDBJ databases">
        <authorList>
            <person name="Wen L."/>
            <person name="He K."/>
            <person name="Yang H."/>
        </authorList>
    </citation>
    <scope>NUCLEOTIDE SEQUENCE [LARGE SCALE GENOMIC DNA]</scope>
    <source>
        <strain evidence="4">GA-15</strain>
    </source>
</reference>
<evidence type="ECO:0000256" key="2">
    <source>
        <dbReference type="ARBA" id="ARBA00022679"/>
    </source>
</evidence>
<comment type="pathway">
    <text evidence="1">Carotenoid biosynthesis; phytoene biosynthesis.</text>
</comment>
<dbReference type="GO" id="GO:0004311">
    <property type="term" value="F:geranylgeranyl diphosphate synthase activity"/>
    <property type="evidence" value="ECO:0007669"/>
    <property type="project" value="InterPro"/>
</dbReference>
<dbReference type="InterPro" id="IPR033904">
    <property type="entry name" value="Trans_IPPS_HH"/>
</dbReference>
<evidence type="ECO:0000313" key="5">
    <source>
        <dbReference type="Proteomes" id="UP000076947"/>
    </source>
</evidence>
<dbReference type="Gene3D" id="1.10.600.10">
    <property type="entry name" value="Farnesyl Diphosphate Synthase"/>
    <property type="match status" value="1"/>
</dbReference>
<keyword evidence="5" id="KW-1185">Reference proteome</keyword>
<dbReference type="GO" id="GO:0051996">
    <property type="term" value="F:squalene synthase [NAD(P)H] activity"/>
    <property type="evidence" value="ECO:0007669"/>
    <property type="project" value="InterPro"/>
</dbReference>
<evidence type="ECO:0000313" key="6">
    <source>
        <dbReference type="Proteomes" id="UP000544551"/>
    </source>
</evidence>
<dbReference type="InterPro" id="IPR019845">
    <property type="entry name" value="Squalene/phytoene_synthase_CS"/>
</dbReference>
<reference evidence="3 6" key="3">
    <citation type="submission" date="2020-04" db="EMBL/GenBank/DDBJ databases">
        <authorList>
            <person name="Hitch T.C.A."/>
            <person name="Wylensek D."/>
            <person name="Clavel T."/>
        </authorList>
    </citation>
    <scope>NUCLEOTIDE SEQUENCE [LARGE SCALE GENOMIC DNA]</scope>
    <source>
        <strain evidence="3 6">BL-383-APC-3D</strain>
    </source>
</reference>
<dbReference type="RefSeq" id="WP_066838837.1">
    <property type="nucleotide sequence ID" value="NZ_CAJUDP010000015.1"/>
</dbReference>
<dbReference type="Pfam" id="PF00494">
    <property type="entry name" value="SQS_PSY"/>
    <property type="match status" value="1"/>
</dbReference>
<accession>A0A177IR46</accession>
<dbReference type="EMBL" id="LSTQ01000008">
    <property type="protein sequence ID" value="OAH30455.1"/>
    <property type="molecule type" value="Genomic_DNA"/>
</dbReference>
<sequence>MSGAWQEQPAKLLHHYDRSAQHAAHEIIRRYSSSFFLASNLLRGHVKTDIRSLYAVVRIADEIVDGAGYGAGLSTEQCRQLLDEYERKVLAAPQQRLHSDPVLHAYAITARRCGFTDEHLVAFFASMRRDLEKQTCNKQQEFDAYIYGSAEVIGLLCLQVFLVGRKPSAQARLSMEHGARKLGAAFQKINFLRDIANDTEFLGRQYFPQLKDNDLDDAIKAELVADIRTDLDTARRSIFYLPLDARLGVIAALEIFSELTKDIDRISAAELLKTRVSLSPARKALVLSRVPRIAWIRVASRRKNN</sequence>
<dbReference type="SFLD" id="SFLDG01018">
    <property type="entry name" value="Squalene/Phytoene_Synthase_Lik"/>
    <property type="match status" value="1"/>
</dbReference>
<dbReference type="EMBL" id="JABAFZ010000003">
    <property type="protein sequence ID" value="NME88806.1"/>
    <property type="molecule type" value="Genomic_DNA"/>
</dbReference>
<gene>
    <name evidence="4" type="ORF">AYJ05_06865</name>
    <name evidence="3" type="ORF">HF853_03780</name>
</gene>
<evidence type="ECO:0000313" key="4">
    <source>
        <dbReference type="EMBL" id="OAH30455.1"/>
    </source>
</evidence>
<dbReference type="Proteomes" id="UP000076947">
    <property type="component" value="Unassembled WGS sequence"/>
</dbReference>
<organism evidence="4 5">
    <name type="scientific">Corynebacterium stationis</name>
    <dbReference type="NCBI Taxonomy" id="1705"/>
    <lineage>
        <taxon>Bacteria</taxon>
        <taxon>Bacillati</taxon>
        <taxon>Actinomycetota</taxon>
        <taxon>Actinomycetes</taxon>
        <taxon>Mycobacteriales</taxon>
        <taxon>Corynebacteriaceae</taxon>
        <taxon>Corynebacterium</taxon>
    </lineage>
</organism>
<dbReference type="OrthoDB" id="9807580at2"/>